<feature type="region of interest" description="Disordered" evidence="1">
    <location>
        <begin position="462"/>
        <end position="507"/>
    </location>
</feature>
<name>A0ABT7PHI2_9BACT</name>
<comment type="caution">
    <text evidence="2">The sequence shown here is derived from an EMBL/GenBank/DDBJ whole genome shotgun (WGS) entry which is preliminary data.</text>
</comment>
<dbReference type="Proteomes" id="UP001239462">
    <property type="component" value="Unassembled WGS sequence"/>
</dbReference>
<gene>
    <name evidence="2" type="ORF">QTN89_11005</name>
</gene>
<protein>
    <submittedName>
        <fullName evidence="2">Phage portal protein</fullName>
    </submittedName>
</protein>
<evidence type="ECO:0000313" key="3">
    <source>
        <dbReference type="Proteomes" id="UP001239462"/>
    </source>
</evidence>
<evidence type="ECO:0000313" key="2">
    <source>
        <dbReference type="EMBL" id="MDM4015962.1"/>
    </source>
</evidence>
<dbReference type="EMBL" id="JASZZN010000007">
    <property type="protein sequence ID" value="MDM4015962.1"/>
    <property type="molecule type" value="Genomic_DNA"/>
</dbReference>
<sequence length="507" mass="56307">MSDLVDPYGKPLISQQRAERRASLRAAYDAASNSSAIAKHFSTATAMSARDTNDPGTRQTLRARSRAECNQNNSFAVGIVRTMVNDIVGRGARLQVTDTRLSEPQRRAIEARNRGWSKASRLTRSVRTGVHAEIVDGEGFLHEATNQRQADDVKLAIAVTEADQITTSITGIDDEHNIDGVHIDDAGYVTHYERLRHHPFDSYSTTAPAGGDDTETIDADQMIHLYRCERPGQYRGVPAMVAALPLFALLRRYTLAVTLCAESAARHHGVIYSDHPSLDGIDPIDAMDEIELELGQFTTMPEGWKIGQLKAEQPVQVYQMFRDAILTEIARCVSMPKNKALGDSGGYNYASGMLDFQTYFAMIGVERDRYEIELYDRVFQWWLDEALLIPGYLPELPALPGGIEHTWIWDEFKHVDPTKVANSTETLWHLGLITDADYLISAGKDPEEHYAKIAAQNKRRAKIGMPLPSGATPIESLDRRAKQAAAEKEEADADKQDAKPGKEAATR</sequence>
<feature type="compositionally biased region" description="Basic and acidic residues" evidence="1">
    <location>
        <begin position="476"/>
        <end position="507"/>
    </location>
</feature>
<organism evidence="2 3">
    <name type="scientific">Roseiconus lacunae</name>
    <dbReference type="NCBI Taxonomy" id="2605694"/>
    <lineage>
        <taxon>Bacteria</taxon>
        <taxon>Pseudomonadati</taxon>
        <taxon>Planctomycetota</taxon>
        <taxon>Planctomycetia</taxon>
        <taxon>Pirellulales</taxon>
        <taxon>Pirellulaceae</taxon>
        <taxon>Roseiconus</taxon>
    </lineage>
</organism>
<proteinExistence type="predicted"/>
<accession>A0ABT7PHI2</accession>
<dbReference type="InterPro" id="IPR006429">
    <property type="entry name" value="Phage_lambda_portal"/>
</dbReference>
<feature type="region of interest" description="Disordered" evidence="1">
    <location>
        <begin position="46"/>
        <end position="66"/>
    </location>
</feature>
<evidence type="ECO:0000256" key="1">
    <source>
        <dbReference type="SAM" id="MobiDB-lite"/>
    </source>
</evidence>
<keyword evidence="3" id="KW-1185">Reference proteome</keyword>
<dbReference type="RefSeq" id="WP_289163546.1">
    <property type="nucleotide sequence ID" value="NZ_JASZZN010000007.1"/>
</dbReference>
<feature type="compositionally biased region" description="Polar residues" evidence="1">
    <location>
        <begin position="54"/>
        <end position="66"/>
    </location>
</feature>
<dbReference type="Pfam" id="PF05136">
    <property type="entry name" value="Phage_portal_2"/>
    <property type="match status" value="1"/>
</dbReference>
<reference evidence="2 3" key="1">
    <citation type="submission" date="2023-06" db="EMBL/GenBank/DDBJ databases">
        <title>Roseiconus lacunae JC819 isolated from Gulf of Mannar region, Tamil Nadu.</title>
        <authorList>
            <person name="Pk S."/>
            <person name="Ch S."/>
            <person name="Ch V.R."/>
        </authorList>
    </citation>
    <scope>NUCLEOTIDE SEQUENCE [LARGE SCALE GENOMIC DNA]</scope>
    <source>
        <strain evidence="2 3">JC819</strain>
    </source>
</reference>